<feature type="compositionally biased region" description="Polar residues" evidence="5">
    <location>
        <begin position="1217"/>
        <end position="1234"/>
    </location>
</feature>
<feature type="region of interest" description="Disordered" evidence="5">
    <location>
        <begin position="1160"/>
        <end position="1259"/>
    </location>
</feature>
<feature type="compositionally biased region" description="Pro residues" evidence="5">
    <location>
        <begin position="366"/>
        <end position="376"/>
    </location>
</feature>
<dbReference type="EMBL" id="JAZGQO010000021">
    <property type="protein sequence ID" value="KAK6166939.1"/>
    <property type="molecule type" value="Genomic_DNA"/>
</dbReference>
<keyword evidence="8" id="KW-1185">Reference proteome</keyword>
<gene>
    <name evidence="7" type="ORF">SNE40_023535</name>
</gene>
<feature type="compositionally biased region" description="Low complexity" evidence="5">
    <location>
        <begin position="98"/>
        <end position="107"/>
    </location>
</feature>
<dbReference type="InterPro" id="IPR036034">
    <property type="entry name" value="PDZ_sf"/>
</dbReference>
<dbReference type="GO" id="GO:0007155">
    <property type="term" value="P:cell adhesion"/>
    <property type="evidence" value="ECO:0007669"/>
    <property type="project" value="TreeGrafter"/>
</dbReference>
<keyword evidence="4" id="KW-0131">Cell cycle</keyword>
<feature type="compositionally biased region" description="Polar residues" evidence="5">
    <location>
        <begin position="1242"/>
        <end position="1251"/>
    </location>
</feature>
<evidence type="ECO:0000256" key="5">
    <source>
        <dbReference type="SAM" id="MobiDB-lite"/>
    </source>
</evidence>
<feature type="region of interest" description="Disordered" evidence="5">
    <location>
        <begin position="1342"/>
        <end position="1361"/>
    </location>
</feature>
<dbReference type="CDD" id="cd23059">
    <property type="entry name" value="PDZ3_Par3-like"/>
    <property type="match status" value="1"/>
</dbReference>
<feature type="compositionally biased region" description="Basic and acidic residues" evidence="5">
    <location>
        <begin position="1105"/>
        <end position="1126"/>
    </location>
</feature>
<feature type="domain" description="PDZ" evidence="6">
    <location>
        <begin position="277"/>
        <end position="363"/>
    </location>
</feature>
<dbReference type="Pfam" id="PF12053">
    <property type="entry name" value="Par3_HAL_N_term"/>
    <property type="match status" value="1"/>
</dbReference>
<feature type="compositionally biased region" description="Polar residues" evidence="5">
    <location>
        <begin position="113"/>
        <end position="133"/>
    </location>
</feature>
<comment type="similarity">
    <text evidence="1">Belongs to the PAR3 family.</text>
</comment>
<dbReference type="GO" id="GO:0030010">
    <property type="term" value="P:establishment of cell polarity"/>
    <property type="evidence" value="ECO:0007669"/>
    <property type="project" value="TreeGrafter"/>
</dbReference>
<reference evidence="7 8" key="1">
    <citation type="submission" date="2024-01" db="EMBL/GenBank/DDBJ databases">
        <title>The genome of the rayed Mediterranean limpet Patella caerulea (Linnaeus, 1758).</title>
        <authorList>
            <person name="Anh-Thu Weber A."/>
            <person name="Halstead-Nussloch G."/>
        </authorList>
    </citation>
    <scope>NUCLEOTIDE SEQUENCE [LARGE SCALE GENOMIC DNA]</scope>
    <source>
        <strain evidence="7">AATW-2023a</strain>
        <tissue evidence="7">Whole specimen</tissue>
    </source>
</reference>
<keyword evidence="2" id="KW-0132">Cell division</keyword>
<feature type="region of interest" description="Disordered" evidence="5">
    <location>
        <begin position="84"/>
        <end position="134"/>
    </location>
</feature>
<feature type="compositionally biased region" description="Polar residues" evidence="5">
    <location>
        <begin position="1182"/>
        <end position="1209"/>
    </location>
</feature>
<feature type="compositionally biased region" description="Basic and acidic residues" evidence="5">
    <location>
        <begin position="243"/>
        <end position="252"/>
    </location>
</feature>
<feature type="region of interest" description="Disordered" evidence="5">
    <location>
        <begin position="173"/>
        <end position="231"/>
    </location>
</feature>
<dbReference type="GO" id="GO:0051660">
    <property type="term" value="P:establishment of centrosome localization"/>
    <property type="evidence" value="ECO:0007669"/>
    <property type="project" value="TreeGrafter"/>
</dbReference>
<dbReference type="PANTHER" id="PTHR16484:SF17">
    <property type="entry name" value="BAZOOKA, ISOFORM B"/>
    <property type="match status" value="1"/>
</dbReference>
<dbReference type="GO" id="GO:0051301">
    <property type="term" value="P:cell division"/>
    <property type="evidence" value="ECO:0007669"/>
    <property type="project" value="UniProtKB-KW"/>
</dbReference>
<feature type="compositionally biased region" description="Polar residues" evidence="5">
    <location>
        <begin position="1471"/>
        <end position="1487"/>
    </location>
</feature>
<dbReference type="InterPro" id="IPR021922">
    <property type="entry name" value="Par3/HAL_N"/>
</dbReference>
<name>A0AAN8IYS6_PATCE</name>
<evidence type="ECO:0000313" key="7">
    <source>
        <dbReference type="EMBL" id="KAK6166939.1"/>
    </source>
</evidence>
<feature type="domain" description="PDZ" evidence="6">
    <location>
        <begin position="635"/>
        <end position="714"/>
    </location>
</feature>
<comment type="caution">
    <text evidence="7">The sequence shown here is derived from an EMBL/GenBank/DDBJ whole genome shotgun (WGS) entry which is preliminary data.</text>
</comment>
<feature type="region of interest" description="Disordered" evidence="5">
    <location>
        <begin position="363"/>
        <end position="389"/>
    </location>
</feature>
<dbReference type="SUPFAM" id="SSF50156">
    <property type="entry name" value="PDZ domain-like"/>
    <property type="match status" value="3"/>
</dbReference>
<dbReference type="SMART" id="SM00228">
    <property type="entry name" value="PDZ"/>
    <property type="match status" value="3"/>
</dbReference>
<dbReference type="GO" id="GO:0005938">
    <property type="term" value="C:cell cortex"/>
    <property type="evidence" value="ECO:0007669"/>
    <property type="project" value="TreeGrafter"/>
</dbReference>
<feature type="compositionally biased region" description="Polar residues" evidence="5">
    <location>
        <begin position="1433"/>
        <end position="1452"/>
    </location>
</feature>
<feature type="region of interest" description="Disordered" evidence="5">
    <location>
        <begin position="1033"/>
        <end position="1126"/>
    </location>
</feature>
<sequence length="1511" mass="168424">MPMKVTVCFDNVRVIVPCGAGEILVRELINKAIIRYKKATGKSSNHWVHVNNVKTISGGGILDPDDQLSDVVDDREQLIAIFEEQGRIPGHHNGGDGASASSTGTASPDIFQSGESTQSGSITNSQSSQTNGKTDVVVTSKDLILGSSLTVRRGSEPALNTIGKIPVQNGISKLTVKSKEESRESDEPHSEYESEEEKRSQSNPNTLERKKNKFNRFSRNSGRQSLSNQPDMFRWLEAQERQGEKYANERKGPVGSTGAEEEKHERNINSKDDDDDDVIVLINDGGPLGIHVIPDYDEGGRDMGLMIQGIEKGGKVFRDGRLKEDDKIIEINGQSLLQETFKRAQEIFRLAMKNKELRLKVKKTNPPLPTQPPPLFTKPKGHSPIKPSPLTLTSKVLTSNITEDQDASDATVKNNDKTVNNKNIKPTTLPLNRDSMPIKAGSPLKPASPTKRTPPAVPVRHPSTSLTNENKENKENKEPAFIAPTNTRKIGKKINIELKKGELGLGFSITSRDNMTGGEIPIYIKNILPQGAAITDGRLKPGDRLLQVNNEEMTGKSQPEAVAYLRKIPKNTIAKLVVSRQEAVDTPEDEEAYEKLQPNATTEVSSDDKVSVLQAVKKIEDEGVVSNLQNKEVILLDIPLCDSGSTGLGVSVKGKSISLPQGSKDLGIFIKSVMPGGAAHKDGRLAINDQLLEINGEKLVGLTNMKAMEKLRNAMQQDGPIPGHTFLTVARKIGAPSPFTLSETSDVTDSAEYVMQGSPVTKGDHSQLPNDRTIKPNNPLLNRLMANVGNGSPGAPGLRNESYTRATQDSFYNDSNNSMDNIMPPSSPFGKVKAFKSPTLNPTNREEVIIENDAYSLPRKNQVRPRPHSTIGMPIKSSHNDSMSSTEDLHQPGSKHRQSSSLDAGNQHDSDLSPEGDPAGFSREGFGRQSMSEKRKGHNDPRNTEQFWRVRSGREQRTGHARSISNTSSIPGNLPTSNLKRSTSLEDLSQPDPVMDDQGSGSGAGSMVGHMINRPRACNESFRAAVDRSYDSQFNQQNPSMDTLDEESFESDAFSHGHSGNSARSSLSSENTTDEHGLRLKKKNVKDKKPGGIFKGFLRLGKGRKSNEEARLRSRSAERPLTEEVDLHQFQREQAWQIAQNEKQRQQELRRQQQQILIENHRTRQQQDLQGNKSDPYGNKQDPYSNKLHPNTNKQNPYSNKQDPYSNRQDPYDNKQDPYSNRQDPYGNKQNIHGNKSDPYGNRQNPVSNKQDIYGNKNDGIYGTKQSIYSVKQNMHSGNTQDLYGSRQPDLYGARQPDFYGAKQQDLYGAKRDIYGPNAVNSQTQFNSLPRPSTKTEKIQQLRAEHRRRHQERHGHYPMEEAEEYYERKLLEEEHRRYNRDRSGSDSQTIYARPISRGQPIERPSNTPVQPSVTNYSPHPSLSDESEYSHSSIPTRGQQQQHNPSHQPTGYTEQYYRQPAHESGGKRIQYRSDSPSQMKHTYYNEPSRSYRDPNYQIYNGRRMPDPGSAKV</sequence>
<protein>
    <recommendedName>
        <fullName evidence="6">PDZ domain-containing protein</fullName>
    </recommendedName>
</protein>
<evidence type="ECO:0000313" key="8">
    <source>
        <dbReference type="Proteomes" id="UP001347796"/>
    </source>
</evidence>
<dbReference type="FunFam" id="2.30.42.10:FF:000011">
    <property type="entry name" value="partitioning defective 3 homolog isoform X1"/>
    <property type="match status" value="1"/>
</dbReference>
<feature type="compositionally biased region" description="Polar residues" evidence="5">
    <location>
        <begin position="1404"/>
        <end position="1420"/>
    </location>
</feature>
<feature type="compositionally biased region" description="Basic and acidic residues" evidence="5">
    <location>
        <begin position="931"/>
        <end position="943"/>
    </location>
</feature>
<feature type="compositionally biased region" description="Polar residues" evidence="5">
    <location>
        <begin position="963"/>
        <end position="987"/>
    </location>
</feature>
<feature type="compositionally biased region" description="Polar residues" evidence="5">
    <location>
        <begin position="217"/>
        <end position="230"/>
    </location>
</feature>
<dbReference type="GO" id="GO:0016324">
    <property type="term" value="C:apical plasma membrane"/>
    <property type="evidence" value="ECO:0007669"/>
    <property type="project" value="TreeGrafter"/>
</dbReference>
<dbReference type="Gene3D" id="2.30.42.10">
    <property type="match status" value="3"/>
</dbReference>
<dbReference type="GO" id="GO:0043296">
    <property type="term" value="C:apical junction complex"/>
    <property type="evidence" value="ECO:0007669"/>
    <property type="project" value="TreeGrafter"/>
</dbReference>
<keyword evidence="3" id="KW-0677">Repeat</keyword>
<dbReference type="InterPro" id="IPR001478">
    <property type="entry name" value="PDZ"/>
</dbReference>
<dbReference type="PROSITE" id="PS50106">
    <property type="entry name" value="PDZ"/>
    <property type="match status" value="3"/>
</dbReference>
<dbReference type="GO" id="GO:0005912">
    <property type="term" value="C:adherens junction"/>
    <property type="evidence" value="ECO:0007669"/>
    <property type="project" value="TreeGrafter"/>
</dbReference>
<dbReference type="InterPro" id="IPR052213">
    <property type="entry name" value="PAR3"/>
</dbReference>
<evidence type="ECO:0000256" key="3">
    <source>
        <dbReference type="ARBA" id="ARBA00022737"/>
    </source>
</evidence>
<dbReference type="Proteomes" id="UP001347796">
    <property type="component" value="Unassembled WGS sequence"/>
</dbReference>
<dbReference type="CDD" id="cd23058">
    <property type="entry name" value="PDZ2_Par3-like"/>
    <property type="match status" value="1"/>
</dbReference>
<evidence type="ECO:0000259" key="6">
    <source>
        <dbReference type="PROSITE" id="PS50106"/>
    </source>
</evidence>
<proteinExistence type="inferred from homology"/>
<feature type="compositionally biased region" description="Low complexity" evidence="5">
    <location>
        <begin position="411"/>
        <end position="425"/>
    </location>
</feature>
<dbReference type="GO" id="GO:0000226">
    <property type="term" value="P:microtubule cytoskeleton organization"/>
    <property type="evidence" value="ECO:0007669"/>
    <property type="project" value="TreeGrafter"/>
</dbReference>
<dbReference type="Gene3D" id="3.10.20.90">
    <property type="entry name" value="Phosphatidylinositol 3-kinase Catalytic Subunit, Chain A, domain 1"/>
    <property type="match status" value="1"/>
</dbReference>
<feature type="region of interest" description="Disordered" evidence="5">
    <location>
        <begin position="243"/>
        <end position="277"/>
    </location>
</feature>
<dbReference type="GO" id="GO:0045197">
    <property type="term" value="P:establishment or maintenance of epithelial cell apical/basal polarity"/>
    <property type="evidence" value="ECO:0007669"/>
    <property type="project" value="TreeGrafter"/>
</dbReference>
<dbReference type="GO" id="GO:0035091">
    <property type="term" value="F:phosphatidylinositol binding"/>
    <property type="evidence" value="ECO:0007669"/>
    <property type="project" value="TreeGrafter"/>
</dbReference>
<dbReference type="Pfam" id="PF00595">
    <property type="entry name" value="PDZ"/>
    <property type="match status" value="3"/>
</dbReference>
<feature type="domain" description="PDZ" evidence="6">
    <location>
        <begin position="495"/>
        <end position="580"/>
    </location>
</feature>
<feature type="compositionally biased region" description="Basic and acidic residues" evidence="5">
    <location>
        <begin position="177"/>
        <end position="200"/>
    </location>
</feature>
<evidence type="ECO:0000256" key="4">
    <source>
        <dbReference type="ARBA" id="ARBA00023306"/>
    </source>
</evidence>
<feature type="region of interest" description="Disordered" evidence="5">
    <location>
        <begin position="844"/>
        <end position="1010"/>
    </location>
</feature>
<feature type="region of interest" description="Disordered" evidence="5">
    <location>
        <begin position="406"/>
        <end position="476"/>
    </location>
</feature>
<evidence type="ECO:0000256" key="1">
    <source>
        <dbReference type="ARBA" id="ARBA00005358"/>
    </source>
</evidence>
<dbReference type="PANTHER" id="PTHR16484">
    <property type="entry name" value="PARTITIONING DEFECTIVE 3 RELATED"/>
    <property type="match status" value="1"/>
</dbReference>
<evidence type="ECO:0000256" key="2">
    <source>
        <dbReference type="ARBA" id="ARBA00022618"/>
    </source>
</evidence>
<feature type="compositionally biased region" description="Basic and acidic residues" evidence="5">
    <location>
        <begin position="260"/>
        <end position="271"/>
    </location>
</feature>
<feature type="compositionally biased region" description="Polar residues" evidence="5">
    <location>
        <begin position="1058"/>
        <end position="1071"/>
    </location>
</feature>
<organism evidence="7 8">
    <name type="scientific">Patella caerulea</name>
    <name type="common">Rayed Mediterranean limpet</name>
    <dbReference type="NCBI Taxonomy" id="87958"/>
    <lineage>
        <taxon>Eukaryota</taxon>
        <taxon>Metazoa</taxon>
        <taxon>Spiralia</taxon>
        <taxon>Lophotrochozoa</taxon>
        <taxon>Mollusca</taxon>
        <taxon>Gastropoda</taxon>
        <taxon>Patellogastropoda</taxon>
        <taxon>Patelloidea</taxon>
        <taxon>Patellidae</taxon>
        <taxon>Patella</taxon>
    </lineage>
</organism>
<feature type="region of interest" description="Disordered" evidence="5">
    <location>
        <begin position="1377"/>
        <end position="1511"/>
    </location>
</feature>
<accession>A0AAN8IYS6</accession>
<dbReference type="GO" id="GO:0008104">
    <property type="term" value="P:intracellular protein localization"/>
    <property type="evidence" value="ECO:0007669"/>
    <property type="project" value="TreeGrafter"/>
</dbReference>